<accession>G0NN04</accession>
<evidence type="ECO:0000313" key="1">
    <source>
        <dbReference type="EMBL" id="EGT34349.1"/>
    </source>
</evidence>
<evidence type="ECO:0000313" key="2">
    <source>
        <dbReference type="Proteomes" id="UP000008068"/>
    </source>
</evidence>
<dbReference type="STRING" id="135651.G0NN04"/>
<keyword evidence="2" id="KW-1185">Reference proteome</keyword>
<sequence>MAAPKRNGSYSIYRAFRAIFSRSNGLPRKMDGFRQKQEGLSHIDQHCKERVQAVADVKKRGQNVKVKVQKIENGKMSSDMKEVDQNTGEFPSKNVEKTLLGYFANLP</sequence>
<dbReference type="eggNOG" id="KOG0922">
    <property type="taxonomic scope" value="Eukaryota"/>
</dbReference>
<protein>
    <submittedName>
        <fullName evidence="1">Uncharacterized protein</fullName>
    </submittedName>
</protein>
<dbReference type="OrthoDB" id="10253254at2759"/>
<dbReference type="HOGENOM" id="CLU_2212254_0_0_1"/>
<name>G0NN04_CAEBE</name>
<dbReference type="AlphaFoldDB" id="G0NN04"/>
<organism evidence="2">
    <name type="scientific">Caenorhabditis brenneri</name>
    <name type="common">Nematode worm</name>
    <dbReference type="NCBI Taxonomy" id="135651"/>
    <lineage>
        <taxon>Eukaryota</taxon>
        <taxon>Metazoa</taxon>
        <taxon>Ecdysozoa</taxon>
        <taxon>Nematoda</taxon>
        <taxon>Chromadorea</taxon>
        <taxon>Rhabditida</taxon>
        <taxon>Rhabditina</taxon>
        <taxon>Rhabditomorpha</taxon>
        <taxon>Rhabditoidea</taxon>
        <taxon>Rhabditidae</taxon>
        <taxon>Peloderinae</taxon>
        <taxon>Caenorhabditis</taxon>
    </lineage>
</organism>
<dbReference type="Gene3D" id="2.40.50.140">
    <property type="entry name" value="Nucleic acid-binding proteins"/>
    <property type="match status" value="1"/>
</dbReference>
<dbReference type="EMBL" id="GL379912">
    <property type="protein sequence ID" value="EGT34349.1"/>
    <property type="molecule type" value="Genomic_DNA"/>
</dbReference>
<dbReference type="InParanoid" id="G0NN04"/>
<dbReference type="InterPro" id="IPR012340">
    <property type="entry name" value="NA-bd_OB-fold"/>
</dbReference>
<dbReference type="Proteomes" id="UP000008068">
    <property type="component" value="Unassembled WGS sequence"/>
</dbReference>
<proteinExistence type="predicted"/>
<gene>
    <name evidence="1" type="ORF">CAEBREN_21042</name>
</gene>
<reference evidence="2" key="1">
    <citation type="submission" date="2011-07" db="EMBL/GenBank/DDBJ databases">
        <authorList>
            <consortium name="Caenorhabditis brenneri Sequencing and Analysis Consortium"/>
            <person name="Wilson R.K."/>
        </authorList>
    </citation>
    <scope>NUCLEOTIDE SEQUENCE [LARGE SCALE GENOMIC DNA]</scope>
    <source>
        <strain evidence="2">PB2801</strain>
    </source>
</reference>